<evidence type="ECO:0000259" key="5">
    <source>
        <dbReference type="PROSITE" id="PS50240"/>
    </source>
</evidence>
<dbReference type="InterPro" id="IPR001314">
    <property type="entry name" value="Peptidase_S1A"/>
</dbReference>
<sequence length="783" mass="84111">SAESNLYIHQVYFHQLCSVMLRPLVLLALATVGVQARNTWSWGPDQSSRVAPSTSVGRSATSASGSADRHGRSSATSDDVVFPPSSSTGSLTIVPAPSFGSLPTHAAHSFSGASQPLYESSAQVHVSSPAAASAAPLVTGEHQLGESRTSRKIEVSGDGQSEGRLFGIKDKLCDVGLGFDCKKGYKGGISHHDISYVQPVQVVPLGGPIAAVPIHHDKGYGHKGYGIPPPIYGPPPPVYAPPPPVYAPPQPVYAPPQPSYGPPISSYSEPVYHPPKASYHSPSLVKHVHTHHHVYDGQGSYGGGITYAKDNTYSGTQTHTVSSSSSFDSLENFNNFGSFSHGSIDKVGKPLPVVAPRPGPPYQQDCQCVEFRYCAVHDIIGRSSNDLHPLIDARSKKTDILSTASDSDNTSEENQVFSASEGRHLVAEVVKKVAENSTSERTKRDTMVFRDKPRDARDTMIFRDDTRASSFSGLSVAPRPAIATSRQGINAYAPGVSGCAGNHVCCRRPSFRQQREIGSCGRRNSVGLLGRVKNHDLQQGDTEFGEYPWQAAILRRETGESVYVCGAALVDSQHLVTAAHCITGLSPGELKVRLGEWDVGGDTEFYRYVESPVLGLYPHPEFYAGNLNNDIAIVRIQTPVDFVTNPHISPVCMPDRFSSFSGQRCYVSGWGKDAFGNRGNFQHLLKEVDLPVIDQSVCQSALRNTRLGPQFTLHSGMICAGGEEGKDACEGDGGSPLVCHNLDGSMQIAGLVSWGVGCGQRGVPGVYTNIPYYLDWIKSITRS</sequence>
<keyword evidence="2" id="KW-0964">Secreted</keyword>
<dbReference type="PANTHER" id="PTHR24258">
    <property type="entry name" value="SERINE PROTEASE-RELATED"/>
    <property type="match status" value="1"/>
</dbReference>
<evidence type="ECO:0000313" key="7">
    <source>
        <dbReference type="Proteomes" id="UP001445076"/>
    </source>
</evidence>
<evidence type="ECO:0000256" key="4">
    <source>
        <dbReference type="SAM" id="MobiDB-lite"/>
    </source>
</evidence>
<dbReference type="Proteomes" id="UP001445076">
    <property type="component" value="Unassembled WGS sequence"/>
</dbReference>
<feature type="domain" description="Peptidase S1" evidence="5">
    <location>
        <begin position="528"/>
        <end position="782"/>
    </location>
</feature>
<evidence type="ECO:0000256" key="1">
    <source>
        <dbReference type="ARBA" id="ARBA00004613"/>
    </source>
</evidence>
<dbReference type="SMART" id="SM00020">
    <property type="entry name" value="Tryp_SPc"/>
    <property type="match status" value="1"/>
</dbReference>
<dbReference type="GO" id="GO:0005576">
    <property type="term" value="C:extracellular region"/>
    <property type="evidence" value="ECO:0007669"/>
    <property type="project" value="UniProtKB-SubCell"/>
</dbReference>
<organism evidence="6 7">
    <name type="scientific">Cherax quadricarinatus</name>
    <name type="common">Australian red claw crayfish</name>
    <dbReference type="NCBI Taxonomy" id="27406"/>
    <lineage>
        <taxon>Eukaryota</taxon>
        <taxon>Metazoa</taxon>
        <taxon>Ecdysozoa</taxon>
        <taxon>Arthropoda</taxon>
        <taxon>Crustacea</taxon>
        <taxon>Multicrustacea</taxon>
        <taxon>Malacostraca</taxon>
        <taxon>Eumalacostraca</taxon>
        <taxon>Eucarida</taxon>
        <taxon>Decapoda</taxon>
        <taxon>Pleocyemata</taxon>
        <taxon>Astacidea</taxon>
        <taxon>Parastacoidea</taxon>
        <taxon>Parastacidae</taxon>
        <taxon>Cherax</taxon>
    </lineage>
</organism>
<dbReference type="FunFam" id="2.40.10.10:FF:000038">
    <property type="entry name" value="Serine protease"/>
    <property type="match status" value="1"/>
</dbReference>
<keyword evidence="3" id="KW-1015">Disulfide bond</keyword>
<feature type="region of interest" description="Disordered" evidence="4">
    <location>
        <begin position="139"/>
        <end position="161"/>
    </location>
</feature>
<reference evidence="6 7" key="1">
    <citation type="journal article" date="2024" name="BMC Genomics">
        <title>Genome assembly of redclaw crayfish (Cherax quadricarinatus) provides insights into its immune adaptation and hypoxia tolerance.</title>
        <authorList>
            <person name="Liu Z."/>
            <person name="Zheng J."/>
            <person name="Li H."/>
            <person name="Fang K."/>
            <person name="Wang S."/>
            <person name="He J."/>
            <person name="Zhou D."/>
            <person name="Weng S."/>
            <person name="Chi M."/>
            <person name="Gu Z."/>
            <person name="He J."/>
            <person name="Li F."/>
            <person name="Wang M."/>
        </authorList>
    </citation>
    <scope>NUCLEOTIDE SEQUENCE [LARGE SCALE GENOMIC DNA]</scope>
    <source>
        <strain evidence="6">ZL_2023a</strain>
    </source>
</reference>
<feature type="compositionally biased region" description="Basic and acidic residues" evidence="4">
    <location>
        <begin position="143"/>
        <end position="155"/>
    </location>
</feature>
<comment type="subcellular location">
    <subcellularLocation>
        <location evidence="1">Secreted</location>
    </subcellularLocation>
</comment>
<dbReference type="Pfam" id="PF00089">
    <property type="entry name" value="Trypsin"/>
    <property type="match status" value="1"/>
</dbReference>
<feature type="non-terminal residue" evidence="6">
    <location>
        <position position="1"/>
    </location>
</feature>
<dbReference type="InterPro" id="IPR009003">
    <property type="entry name" value="Peptidase_S1_PA"/>
</dbReference>
<comment type="caution">
    <text evidence="6">The sequence shown here is derived from an EMBL/GenBank/DDBJ whole genome shotgun (WGS) entry which is preliminary data.</text>
</comment>
<feature type="compositionally biased region" description="Polar residues" evidence="4">
    <location>
        <begin position="41"/>
        <end position="65"/>
    </location>
</feature>
<name>A0AAW0WNB5_CHEQU</name>
<dbReference type="PROSITE" id="PS50240">
    <property type="entry name" value="TRYPSIN_DOM"/>
    <property type="match status" value="1"/>
</dbReference>
<dbReference type="InterPro" id="IPR043504">
    <property type="entry name" value="Peptidase_S1_PA_chymotrypsin"/>
</dbReference>
<gene>
    <name evidence="6" type="ORF">OTU49_008939</name>
</gene>
<dbReference type="SUPFAM" id="SSF50494">
    <property type="entry name" value="Trypsin-like serine proteases"/>
    <property type="match status" value="1"/>
</dbReference>
<dbReference type="AlphaFoldDB" id="A0AAW0WNB5"/>
<feature type="region of interest" description="Disordered" evidence="4">
    <location>
        <begin position="41"/>
        <end position="83"/>
    </location>
</feature>
<dbReference type="InterPro" id="IPR018114">
    <property type="entry name" value="TRYPSIN_HIS"/>
</dbReference>
<evidence type="ECO:0000256" key="3">
    <source>
        <dbReference type="ARBA" id="ARBA00023157"/>
    </source>
</evidence>
<dbReference type="PANTHER" id="PTHR24258:SF142">
    <property type="entry name" value="PEPTIDASE S1 DOMAIN-CONTAINING PROTEIN"/>
    <property type="match status" value="1"/>
</dbReference>
<protein>
    <recommendedName>
        <fullName evidence="5">Peptidase S1 domain-containing protein</fullName>
    </recommendedName>
</protein>
<dbReference type="Gene3D" id="2.40.10.10">
    <property type="entry name" value="Trypsin-like serine proteases"/>
    <property type="match status" value="2"/>
</dbReference>
<keyword evidence="7" id="KW-1185">Reference proteome</keyword>
<proteinExistence type="predicted"/>
<dbReference type="GO" id="GO:0004252">
    <property type="term" value="F:serine-type endopeptidase activity"/>
    <property type="evidence" value="ECO:0007669"/>
    <property type="project" value="InterPro"/>
</dbReference>
<evidence type="ECO:0000313" key="6">
    <source>
        <dbReference type="EMBL" id="KAK8728787.1"/>
    </source>
</evidence>
<dbReference type="GO" id="GO:0006508">
    <property type="term" value="P:proteolysis"/>
    <property type="evidence" value="ECO:0007669"/>
    <property type="project" value="InterPro"/>
</dbReference>
<evidence type="ECO:0000256" key="2">
    <source>
        <dbReference type="ARBA" id="ARBA00022525"/>
    </source>
</evidence>
<accession>A0AAW0WNB5</accession>
<dbReference type="PRINTS" id="PR00722">
    <property type="entry name" value="CHYMOTRYPSIN"/>
</dbReference>
<dbReference type="PROSITE" id="PS00134">
    <property type="entry name" value="TRYPSIN_HIS"/>
    <property type="match status" value="1"/>
</dbReference>
<dbReference type="CDD" id="cd00190">
    <property type="entry name" value="Tryp_SPc"/>
    <property type="match status" value="1"/>
</dbReference>
<dbReference type="EMBL" id="JARKIK010000070">
    <property type="protein sequence ID" value="KAK8728787.1"/>
    <property type="molecule type" value="Genomic_DNA"/>
</dbReference>
<dbReference type="InterPro" id="IPR001254">
    <property type="entry name" value="Trypsin_dom"/>
</dbReference>